<evidence type="ECO:0000313" key="2">
    <source>
        <dbReference type="EMBL" id="KAJ4433211.1"/>
    </source>
</evidence>
<comment type="caution">
    <text evidence="2">The sequence shown here is derived from an EMBL/GenBank/DDBJ whole genome shotgun (WGS) entry which is preliminary data.</text>
</comment>
<organism evidence="2 3">
    <name type="scientific">Periplaneta americana</name>
    <name type="common">American cockroach</name>
    <name type="synonym">Blatta americana</name>
    <dbReference type="NCBI Taxonomy" id="6978"/>
    <lineage>
        <taxon>Eukaryota</taxon>
        <taxon>Metazoa</taxon>
        <taxon>Ecdysozoa</taxon>
        <taxon>Arthropoda</taxon>
        <taxon>Hexapoda</taxon>
        <taxon>Insecta</taxon>
        <taxon>Pterygota</taxon>
        <taxon>Neoptera</taxon>
        <taxon>Polyneoptera</taxon>
        <taxon>Dictyoptera</taxon>
        <taxon>Blattodea</taxon>
        <taxon>Blattoidea</taxon>
        <taxon>Blattidae</taxon>
        <taxon>Blattinae</taxon>
        <taxon>Periplaneta</taxon>
    </lineage>
</organism>
<evidence type="ECO:0000256" key="1">
    <source>
        <dbReference type="SAM" id="MobiDB-lite"/>
    </source>
</evidence>
<keyword evidence="3" id="KW-1185">Reference proteome</keyword>
<sequence>MNDYRLPKQILDWTPKGNRGRGGTVTCMKGNANAMEETGREPKDLPSNVLYFIDSGDEDCKDSDRAQLQATAELVTELPDIVQPYNEEEGTDIRIDSDLISNEIDNSPPPTRRIKRERNKGEGSDLDSTLKQTALVGPLYYPGWNGVKS</sequence>
<gene>
    <name evidence="2" type="ORF">ANN_15468</name>
</gene>
<evidence type="ECO:0000313" key="3">
    <source>
        <dbReference type="Proteomes" id="UP001148838"/>
    </source>
</evidence>
<accession>A0ABQ8SGH0</accession>
<feature type="region of interest" description="Disordered" evidence="1">
    <location>
        <begin position="96"/>
        <end position="131"/>
    </location>
</feature>
<protein>
    <submittedName>
        <fullName evidence="2">Uncharacterized protein</fullName>
    </submittedName>
</protein>
<dbReference type="EMBL" id="JAJSOF020000027">
    <property type="protein sequence ID" value="KAJ4433211.1"/>
    <property type="molecule type" value="Genomic_DNA"/>
</dbReference>
<reference evidence="2 3" key="1">
    <citation type="journal article" date="2022" name="Allergy">
        <title>Genome assembly and annotation of Periplaneta americana reveal a comprehensive cockroach allergen profile.</title>
        <authorList>
            <person name="Wang L."/>
            <person name="Xiong Q."/>
            <person name="Saelim N."/>
            <person name="Wang L."/>
            <person name="Nong W."/>
            <person name="Wan A.T."/>
            <person name="Shi M."/>
            <person name="Liu X."/>
            <person name="Cao Q."/>
            <person name="Hui J.H.L."/>
            <person name="Sookrung N."/>
            <person name="Leung T.F."/>
            <person name="Tungtrongchitr A."/>
            <person name="Tsui S.K.W."/>
        </authorList>
    </citation>
    <scope>NUCLEOTIDE SEQUENCE [LARGE SCALE GENOMIC DNA]</scope>
    <source>
        <strain evidence="2">PWHHKU_190912</strain>
    </source>
</reference>
<name>A0ABQ8SGH0_PERAM</name>
<proteinExistence type="predicted"/>
<dbReference type="Proteomes" id="UP001148838">
    <property type="component" value="Unassembled WGS sequence"/>
</dbReference>